<dbReference type="InterPro" id="IPR025846">
    <property type="entry name" value="TBL_N"/>
</dbReference>
<evidence type="ECO:0008006" key="12">
    <source>
        <dbReference type="Google" id="ProtNLM"/>
    </source>
</evidence>
<evidence type="ECO:0000256" key="4">
    <source>
        <dbReference type="ARBA" id="ARBA00022968"/>
    </source>
</evidence>
<feature type="transmembrane region" description="Helical" evidence="7">
    <location>
        <begin position="26"/>
        <end position="46"/>
    </location>
</feature>
<keyword evidence="3 7" id="KW-0812">Transmembrane</keyword>
<dbReference type="Proteomes" id="UP000655225">
    <property type="component" value="Unassembled WGS sequence"/>
</dbReference>
<evidence type="ECO:0000256" key="7">
    <source>
        <dbReference type="SAM" id="Phobius"/>
    </source>
</evidence>
<evidence type="ECO:0000256" key="5">
    <source>
        <dbReference type="ARBA" id="ARBA00022989"/>
    </source>
</evidence>
<keyword evidence="6 7" id="KW-0472">Membrane</keyword>
<keyword evidence="5 7" id="KW-1133">Transmembrane helix</keyword>
<comment type="subcellular location">
    <subcellularLocation>
        <location evidence="1">Membrane</location>
        <topology evidence="1">Single-pass membrane protein</topology>
    </subcellularLocation>
</comment>
<dbReference type="AlphaFoldDB" id="A0A835DGH0"/>
<dbReference type="PANTHER" id="PTHR32285:SF28">
    <property type="entry name" value="XYLOGLUCAN O-ACETYLTRANSFERASE 2"/>
    <property type="match status" value="1"/>
</dbReference>
<dbReference type="InterPro" id="IPR029962">
    <property type="entry name" value="TBL"/>
</dbReference>
<keyword evidence="11" id="KW-1185">Reference proteome</keyword>
<name>A0A835DGH0_TETSI</name>
<dbReference type="GO" id="GO:0016020">
    <property type="term" value="C:membrane"/>
    <property type="evidence" value="ECO:0007669"/>
    <property type="project" value="UniProtKB-SubCell"/>
</dbReference>
<evidence type="ECO:0000256" key="6">
    <source>
        <dbReference type="ARBA" id="ARBA00023136"/>
    </source>
</evidence>
<evidence type="ECO:0000259" key="9">
    <source>
        <dbReference type="Pfam" id="PF14416"/>
    </source>
</evidence>
<dbReference type="OrthoDB" id="630188at2759"/>
<dbReference type="OMA" id="PCGRKTL"/>
<evidence type="ECO:0000256" key="2">
    <source>
        <dbReference type="ARBA" id="ARBA00007727"/>
    </source>
</evidence>
<dbReference type="GO" id="GO:0005794">
    <property type="term" value="C:Golgi apparatus"/>
    <property type="evidence" value="ECO:0007669"/>
    <property type="project" value="TreeGrafter"/>
</dbReference>
<dbReference type="PANTHER" id="PTHR32285">
    <property type="entry name" value="PROTEIN TRICHOME BIREFRINGENCE-LIKE 9-RELATED"/>
    <property type="match status" value="1"/>
</dbReference>
<evidence type="ECO:0000256" key="3">
    <source>
        <dbReference type="ARBA" id="ARBA00022692"/>
    </source>
</evidence>
<comment type="caution">
    <text evidence="10">The sequence shown here is derived from an EMBL/GenBank/DDBJ whole genome shotgun (WGS) entry which is preliminary data.</text>
</comment>
<feature type="domain" description="Trichome birefringence-like N-terminal" evidence="9">
    <location>
        <begin position="73"/>
        <end position="126"/>
    </location>
</feature>
<proteinExistence type="inferred from homology"/>
<dbReference type="GO" id="GO:0016413">
    <property type="term" value="F:O-acetyltransferase activity"/>
    <property type="evidence" value="ECO:0007669"/>
    <property type="project" value="InterPro"/>
</dbReference>
<dbReference type="Pfam" id="PF14416">
    <property type="entry name" value="PMR5N"/>
    <property type="match status" value="1"/>
</dbReference>
<dbReference type="EMBL" id="JABCRI010000010">
    <property type="protein sequence ID" value="KAF8399304.1"/>
    <property type="molecule type" value="Genomic_DNA"/>
</dbReference>
<evidence type="ECO:0000256" key="1">
    <source>
        <dbReference type="ARBA" id="ARBA00004167"/>
    </source>
</evidence>
<evidence type="ECO:0000313" key="10">
    <source>
        <dbReference type="EMBL" id="KAF8399304.1"/>
    </source>
</evidence>
<dbReference type="Pfam" id="PF13839">
    <property type="entry name" value="PC-Esterase"/>
    <property type="match status" value="1"/>
</dbReference>
<protein>
    <recommendedName>
        <fullName evidence="12">Trichome birefringence-like N-terminal domain-containing protein</fullName>
    </recommendedName>
</protein>
<sequence>MKFSHPISENFHNYKKERYMNTGRSFSFLLWLLAVLSIFIFIFLSIPNPFTVTPQEHLTQSTTLSTKPEKDDEKCDLFVGNWIPDLNGSLYTNWSCSTIPNSKNCGKHGRKDVDFVNWRWKPDGCELPRFEPKTFLRIVQGKTLAFIGDSIARNQMESLLCLLSQDETPTDMYKDAEDRFRTWYFPSQNFTLMVFWSKFLVAAEERVINGSLSGIFDLHLDKVDEKWANKLPGVDYAIISDVHWFFRENYYYEGGNLLGCAFCNEENVTDLGFRFALPRVFRTALKYINDCKECSRELTLLRTFSPAHFENGEWNTGGNCKRTSPRTQGEGGTQWELGLGSIQIEEVERARKEGHKRFGVLEVTRAMMMRPDGHPGLHWNNEEIGMKGFSDCVHWCLPGPIDAWNDLLQAVLKKEG</sequence>
<feature type="domain" description="Trichome birefringence-like C-terminal" evidence="8">
    <location>
        <begin position="127"/>
        <end position="410"/>
    </location>
</feature>
<evidence type="ECO:0000259" key="8">
    <source>
        <dbReference type="Pfam" id="PF13839"/>
    </source>
</evidence>
<organism evidence="10 11">
    <name type="scientific">Tetracentron sinense</name>
    <name type="common">Spur-leaf</name>
    <dbReference type="NCBI Taxonomy" id="13715"/>
    <lineage>
        <taxon>Eukaryota</taxon>
        <taxon>Viridiplantae</taxon>
        <taxon>Streptophyta</taxon>
        <taxon>Embryophyta</taxon>
        <taxon>Tracheophyta</taxon>
        <taxon>Spermatophyta</taxon>
        <taxon>Magnoliopsida</taxon>
        <taxon>Trochodendrales</taxon>
        <taxon>Trochodendraceae</taxon>
        <taxon>Tetracentron</taxon>
    </lineage>
</organism>
<gene>
    <name evidence="10" type="ORF">HHK36_015169</name>
</gene>
<keyword evidence="4" id="KW-0735">Signal-anchor</keyword>
<comment type="similarity">
    <text evidence="2">Belongs to the PC-esterase family. TBL subfamily.</text>
</comment>
<evidence type="ECO:0000313" key="11">
    <source>
        <dbReference type="Proteomes" id="UP000655225"/>
    </source>
</evidence>
<reference evidence="10 11" key="1">
    <citation type="submission" date="2020-04" db="EMBL/GenBank/DDBJ databases">
        <title>Plant Genome Project.</title>
        <authorList>
            <person name="Zhang R.-G."/>
        </authorList>
    </citation>
    <scope>NUCLEOTIDE SEQUENCE [LARGE SCALE GENOMIC DNA]</scope>
    <source>
        <strain evidence="10">YNK0</strain>
        <tissue evidence="10">Leaf</tissue>
    </source>
</reference>
<accession>A0A835DGH0</accession>
<dbReference type="InterPro" id="IPR026057">
    <property type="entry name" value="TBL_C"/>
</dbReference>